<dbReference type="EMBL" id="SMMX01000010">
    <property type="protein sequence ID" value="TDA21260.1"/>
    <property type="molecule type" value="Genomic_DNA"/>
</dbReference>
<dbReference type="InterPro" id="IPR013780">
    <property type="entry name" value="Glyco_hydro_b"/>
</dbReference>
<comment type="catalytic activity">
    <reaction evidence="1 10">
        <text>Transfers a segment of a (1-&gt;4)-alpha-D-glucan chain to a primary hydroxy group in a similar glucan chain.</text>
        <dbReference type="EC" id="2.4.1.18"/>
    </reaction>
</comment>
<evidence type="ECO:0000256" key="4">
    <source>
        <dbReference type="ARBA" id="ARBA00009000"/>
    </source>
</evidence>
<evidence type="ECO:0000256" key="10">
    <source>
        <dbReference type="HAMAP-Rule" id="MF_00685"/>
    </source>
</evidence>
<dbReference type="SUPFAM" id="SSF51011">
    <property type="entry name" value="Glycosyl hydrolase domain"/>
    <property type="match status" value="1"/>
</dbReference>
<evidence type="ECO:0000256" key="9">
    <source>
        <dbReference type="ARBA" id="ARBA00023277"/>
    </source>
</evidence>
<dbReference type="NCBIfam" id="NF003811">
    <property type="entry name" value="PRK05402.1"/>
    <property type="match status" value="1"/>
</dbReference>
<evidence type="ECO:0000256" key="11">
    <source>
        <dbReference type="PIRSR" id="PIRSR000463-1"/>
    </source>
</evidence>
<dbReference type="GO" id="GO:0005829">
    <property type="term" value="C:cytosol"/>
    <property type="evidence" value="ECO:0007669"/>
    <property type="project" value="TreeGrafter"/>
</dbReference>
<dbReference type="HAMAP" id="MF_00685">
    <property type="entry name" value="GlgB"/>
    <property type="match status" value="1"/>
</dbReference>
<evidence type="ECO:0000256" key="3">
    <source>
        <dbReference type="ARBA" id="ARBA00004964"/>
    </source>
</evidence>
<dbReference type="EC" id="2.4.1.18" evidence="10"/>
<dbReference type="Gene3D" id="2.60.40.1180">
    <property type="entry name" value="Golgi alpha-mannosidase II"/>
    <property type="match status" value="1"/>
</dbReference>
<comment type="similarity">
    <text evidence="4 10">Belongs to the glycosyl hydrolase 13 family. GlgB subfamily.</text>
</comment>
<dbReference type="Gene3D" id="2.60.40.10">
    <property type="entry name" value="Immunoglobulins"/>
    <property type="match status" value="1"/>
</dbReference>
<dbReference type="InterPro" id="IPR017853">
    <property type="entry name" value="GH"/>
</dbReference>
<dbReference type="CDD" id="cd02855">
    <property type="entry name" value="E_set_GBE_prok_N"/>
    <property type="match status" value="1"/>
</dbReference>
<proteinExistence type="inferred from homology"/>
<feature type="domain" description="Glycosyl hydrolase family 13 catalytic" evidence="12">
    <location>
        <begin position="157"/>
        <end position="518"/>
    </location>
</feature>
<dbReference type="RefSeq" id="WP_132278580.1">
    <property type="nucleotide sequence ID" value="NZ_JAOBST010000017.1"/>
</dbReference>
<dbReference type="PIRSF" id="PIRSF000463">
    <property type="entry name" value="GlgB"/>
    <property type="match status" value="1"/>
</dbReference>
<dbReference type="InterPro" id="IPR006048">
    <property type="entry name" value="A-amylase/branching_C"/>
</dbReference>
<dbReference type="NCBIfam" id="NF008967">
    <property type="entry name" value="PRK12313.1"/>
    <property type="match status" value="1"/>
</dbReference>
<comment type="subunit">
    <text evidence="10">Monomer.</text>
</comment>
<dbReference type="Pfam" id="PF00128">
    <property type="entry name" value="Alpha-amylase"/>
    <property type="match status" value="2"/>
</dbReference>
<dbReference type="SMART" id="SM00642">
    <property type="entry name" value="Aamy"/>
    <property type="match status" value="1"/>
</dbReference>
<dbReference type="CDD" id="cd11322">
    <property type="entry name" value="AmyAc_Glg_BE"/>
    <property type="match status" value="1"/>
</dbReference>
<dbReference type="InterPro" id="IPR006407">
    <property type="entry name" value="GlgB"/>
</dbReference>
<dbReference type="FunFam" id="2.60.40.1180:FF:000002">
    <property type="entry name" value="1,4-alpha-glucan branching enzyme GlgB"/>
    <property type="match status" value="1"/>
</dbReference>
<organism evidence="13 14">
    <name type="scientific">Extibacter muris</name>
    <dbReference type="NCBI Taxonomy" id="1796622"/>
    <lineage>
        <taxon>Bacteria</taxon>
        <taxon>Bacillati</taxon>
        <taxon>Bacillota</taxon>
        <taxon>Clostridia</taxon>
        <taxon>Lachnospirales</taxon>
        <taxon>Lachnospiraceae</taxon>
        <taxon>Extibacter</taxon>
    </lineage>
</organism>
<dbReference type="InterPro" id="IPR044143">
    <property type="entry name" value="GlgB_N_E_set_prok"/>
</dbReference>
<dbReference type="InterPro" id="IPR037439">
    <property type="entry name" value="Branching_enzy"/>
</dbReference>
<gene>
    <name evidence="10 13" type="primary">glgB</name>
    <name evidence="13" type="ORF">E1963_12920</name>
</gene>
<evidence type="ECO:0000256" key="8">
    <source>
        <dbReference type="ARBA" id="ARBA00023056"/>
    </source>
</evidence>
<comment type="pathway">
    <text evidence="3 10">Glycan biosynthesis; glycogen biosynthesis.</text>
</comment>
<dbReference type="Pfam" id="PF02922">
    <property type="entry name" value="CBM_48"/>
    <property type="match status" value="1"/>
</dbReference>
<keyword evidence="6 10" id="KW-0328">Glycosyltransferase</keyword>
<feature type="active site" description="Proton donor" evidence="10 11">
    <location>
        <position position="370"/>
    </location>
</feature>
<dbReference type="FunFam" id="3.20.20.80:FF:000003">
    <property type="entry name" value="1,4-alpha-glucan branching enzyme GlgB"/>
    <property type="match status" value="1"/>
</dbReference>
<dbReference type="AlphaFoldDB" id="A0A4V2WSE3"/>
<dbReference type="UniPathway" id="UPA00164"/>
<dbReference type="Proteomes" id="UP000295710">
    <property type="component" value="Unassembled WGS sequence"/>
</dbReference>
<dbReference type="GO" id="GO:0004553">
    <property type="term" value="F:hydrolase activity, hydrolyzing O-glycosyl compounds"/>
    <property type="evidence" value="ECO:0007669"/>
    <property type="project" value="InterPro"/>
</dbReference>
<dbReference type="PANTHER" id="PTHR43651">
    <property type="entry name" value="1,4-ALPHA-GLUCAN-BRANCHING ENZYME"/>
    <property type="match status" value="1"/>
</dbReference>
<evidence type="ECO:0000256" key="1">
    <source>
        <dbReference type="ARBA" id="ARBA00000826"/>
    </source>
</evidence>
<reference evidence="13 14" key="1">
    <citation type="journal article" date="2016" name="Nat. Microbiol.">
        <title>The Mouse Intestinal Bacterial Collection (miBC) provides host-specific insight into cultured diversity and functional potential of the gut microbiota.</title>
        <authorList>
            <person name="Lagkouvardos I."/>
            <person name="Pukall R."/>
            <person name="Abt B."/>
            <person name="Foesel B.U."/>
            <person name="Meier-Kolthoff J.P."/>
            <person name="Kumar N."/>
            <person name="Bresciani A."/>
            <person name="Martinez I."/>
            <person name="Just S."/>
            <person name="Ziegler C."/>
            <person name="Brugiroux S."/>
            <person name="Garzetti D."/>
            <person name="Wenning M."/>
            <person name="Bui T.P."/>
            <person name="Wang J."/>
            <person name="Hugenholtz F."/>
            <person name="Plugge C.M."/>
            <person name="Peterson D.A."/>
            <person name="Hornef M.W."/>
            <person name="Baines J.F."/>
            <person name="Smidt H."/>
            <person name="Walter J."/>
            <person name="Kristiansen K."/>
            <person name="Nielsen H.B."/>
            <person name="Haller D."/>
            <person name="Overmann J."/>
            <person name="Stecher B."/>
            <person name="Clavel T."/>
        </authorList>
    </citation>
    <scope>NUCLEOTIDE SEQUENCE [LARGE SCALE GENOMIC DNA]</scope>
    <source>
        <strain evidence="13 14">DSM 28560</strain>
    </source>
</reference>
<keyword evidence="9 10" id="KW-0119">Carbohydrate metabolism</keyword>
<dbReference type="FunFam" id="2.60.40.10:FF:000169">
    <property type="entry name" value="1,4-alpha-glucan branching enzyme GlgB"/>
    <property type="match status" value="1"/>
</dbReference>
<dbReference type="InterPro" id="IPR004193">
    <property type="entry name" value="Glyco_hydro_13_N"/>
</dbReference>
<keyword evidence="5 10" id="KW-0321">Glycogen metabolism</keyword>
<dbReference type="GO" id="GO:0005978">
    <property type="term" value="P:glycogen biosynthetic process"/>
    <property type="evidence" value="ECO:0007669"/>
    <property type="project" value="UniProtKB-UniRule"/>
</dbReference>
<evidence type="ECO:0000259" key="12">
    <source>
        <dbReference type="SMART" id="SM00642"/>
    </source>
</evidence>
<accession>A0A4V2WSE3</accession>
<keyword evidence="8 10" id="KW-0320">Glycogen biosynthesis</keyword>
<dbReference type="InterPro" id="IPR013783">
    <property type="entry name" value="Ig-like_fold"/>
</dbReference>
<comment type="function">
    <text evidence="2 10">Catalyzes the formation of the alpha-1,6-glucosidic linkages in glycogen by scission of a 1,4-alpha-linked oligosaccharide from growing alpha-1,4-glucan chains and the subsequent attachment of the oligosaccharide to the alpha-1,6 position.</text>
</comment>
<evidence type="ECO:0000313" key="13">
    <source>
        <dbReference type="EMBL" id="TDA21260.1"/>
    </source>
</evidence>
<feature type="active site" description="Nucleophile" evidence="10 11">
    <location>
        <position position="317"/>
    </location>
</feature>
<evidence type="ECO:0000256" key="2">
    <source>
        <dbReference type="ARBA" id="ARBA00002953"/>
    </source>
</evidence>
<comment type="caution">
    <text evidence="13">The sequence shown here is derived from an EMBL/GenBank/DDBJ whole genome shotgun (WGS) entry which is preliminary data.</text>
</comment>
<keyword evidence="7 10" id="KW-0808">Transferase</keyword>
<protein>
    <recommendedName>
        <fullName evidence="10">1,4-alpha-glucan branching enzyme GlgB</fullName>
        <ecNumber evidence="10">2.4.1.18</ecNumber>
    </recommendedName>
    <alternativeName>
        <fullName evidence="10">1,4-alpha-D-glucan:1,4-alpha-D-glucan 6-glucosyl-transferase</fullName>
    </alternativeName>
    <alternativeName>
        <fullName evidence="10">Alpha-(1-&gt;4)-glucan branching enzyme</fullName>
    </alternativeName>
    <alternativeName>
        <fullName evidence="10">Glycogen branching enzyme</fullName>
        <shortName evidence="10">BE</shortName>
    </alternativeName>
</protein>
<dbReference type="GO" id="GO:0043169">
    <property type="term" value="F:cation binding"/>
    <property type="evidence" value="ECO:0007669"/>
    <property type="project" value="InterPro"/>
</dbReference>
<keyword evidence="14" id="KW-1185">Reference proteome</keyword>
<evidence type="ECO:0000256" key="5">
    <source>
        <dbReference type="ARBA" id="ARBA00022600"/>
    </source>
</evidence>
<dbReference type="GO" id="GO:0003844">
    <property type="term" value="F:1,4-alpha-glucan branching enzyme activity"/>
    <property type="evidence" value="ECO:0007669"/>
    <property type="project" value="UniProtKB-UniRule"/>
</dbReference>
<name>A0A4V2WSE3_9FIRM</name>
<dbReference type="PANTHER" id="PTHR43651:SF3">
    <property type="entry name" value="1,4-ALPHA-GLUCAN-BRANCHING ENZYME"/>
    <property type="match status" value="1"/>
</dbReference>
<sequence>MAEKRKRSYEIGELDHYLFGQGNHYEIYKKLGAHKVTRGKKTGAYFAVWAPHAKAVTVVGEFNDWDMEANPMERGEPLGIYTCFIPGVKEGEMYKFCIETYSGQHIFKADPYANYAELRPGTASRIADITGLKWTDEIWMEKRAKWDHREEPLSIYEVHIGSWKRHLGREDEGFYTYREFAKEIAKYVKDMGYTHVELMGIAEHPFDGSWGYQVTGYFAPTSRYGTPQDFAWMINYLHKNKIGVILDWVPAHFPRDAHGLADFDGTPTYEYADPKKGEHPDWGTKIFDYGKNEVRNFLISNALFWIEQYHVDGLRVDAVASMLYLDYGKQDGQWVANKYGGNKNLEAIDFFKHLNSVVLGRNPGAMMIAEESTAWPKVTGDVEEDGLGFSLKWNMGWMHDFTEYMKLDPIYRKCAHNQMTFAMSYAYSENYILVLSHDEVVHLKCSMLNKMPGIGGDKYANLKAGYAFMMGHAGKKLLFMGQEFAQLREWSEERELDWYLLAEEEHLQMQNWVRDLLHLYKRNKAMYEMDSSWEGFEWINADDAERSIFSFVRHSRDCKKNLLFVCNFTPVGREDYRVGVPKRKQYKLILNSDDAEYGGTGEERPLVYKAAKSECDGRPYSFAYNLPAYGVAVFEF</sequence>
<evidence type="ECO:0000256" key="7">
    <source>
        <dbReference type="ARBA" id="ARBA00022679"/>
    </source>
</evidence>
<dbReference type="SUPFAM" id="SSF51445">
    <property type="entry name" value="(Trans)glycosidases"/>
    <property type="match status" value="1"/>
</dbReference>
<dbReference type="Gene3D" id="3.20.20.80">
    <property type="entry name" value="Glycosidases"/>
    <property type="match status" value="1"/>
</dbReference>
<evidence type="ECO:0000256" key="6">
    <source>
        <dbReference type="ARBA" id="ARBA00022676"/>
    </source>
</evidence>
<dbReference type="Pfam" id="PF02806">
    <property type="entry name" value="Alpha-amylase_C"/>
    <property type="match status" value="1"/>
</dbReference>
<dbReference type="InterPro" id="IPR006047">
    <property type="entry name" value="GH13_cat_dom"/>
</dbReference>
<dbReference type="NCBIfam" id="TIGR01515">
    <property type="entry name" value="branching_enzym"/>
    <property type="match status" value="1"/>
</dbReference>
<evidence type="ECO:0000313" key="14">
    <source>
        <dbReference type="Proteomes" id="UP000295710"/>
    </source>
</evidence>